<gene>
    <name evidence="3" type="ORF">HJG63_015119</name>
</gene>
<dbReference type="Pfam" id="PF00595">
    <property type="entry name" value="PDZ"/>
    <property type="match status" value="1"/>
</dbReference>
<evidence type="ECO:0000313" key="4">
    <source>
        <dbReference type="Proteomes" id="UP000593571"/>
    </source>
</evidence>
<evidence type="ECO:0000259" key="2">
    <source>
        <dbReference type="PROSITE" id="PS50106"/>
    </source>
</evidence>
<protein>
    <submittedName>
        <fullName evidence="3">PDZ domain containing 9</fullName>
    </submittedName>
</protein>
<feature type="region of interest" description="Disordered" evidence="1">
    <location>
        <begin position="130"/>
        <end position="181"/>
    </location>
</feature>
<accession>A0A7J8F2Q6</accession>
<proteinExistence type="predicted"/>
<dbReference type="SMART" id="SM00228">
    <property type="entry name" value="PDZ"/>
    <property type="match status" value="1"/>
</dbReference>
<dbReference type="InterPro" id="IPR039179">
    <property type="entry name" value="PDZD9"/>
</dbReference>
<keyword evidence="4" id="KW-1185">Reference proteome</keyword>
<feature type="domain" description="PDZ" evidence="2">
    <location>
        <begin position="31"/>
        <end position="110"/>
    </location>
</feature>
<dbReference type="PROSITE" id="PS50106">
    <property type="entry name" value="PDZ"/>
    <property type="match status" value="1"/>
</dbReference>
<organism evidence="3 4">
    <name type="scientific">Rousettus aegyptiacus</name>
    <name type="common">Egyptian fruit bat</name>
    <name type="synonym">Pteropus aegyptiacus</name>
    <dbReference type="NCBI Taxonomy" id="9407"/>
    <lineage>
        <taxon>Eukaryota</taxon>
        <taxon>Metazoa</taxon>
        <taxon>Chordata</taxon>
        <taxon>Craniata</taxon>
        <taxon>Vertebrata</taxon>
        <taxon>Euteleostomi</taxon>
        <taxon>Mammalia</taxon>
        <taxon>Eutheria</taxon>
        <taxon>Laurasiatheria</taxon>
        <taxon>Chiroptera</taxon>
        <taxon>Yinpterochiroptera</taxon>
        <taxon>Pteropodoidea</taxon>
        <taxon>Pteropodidae</taxon>
        <taxon>Rousettinae</taxon>
        <taxon>Rousettus</taxon>
    </lineage>
</organism>
<comment type="caution">
    <text evidence="3">The sequence shown here is derived from an EMBL/GenBank/DDBJ whole genome shotgun (WGS) entry which is preliminary data.</text>
</comment>
<dbReference type="Proteomes" id="UP000593571">
    <property type="component" value="Unassembled WGS sequence"/>
</dbReference>
<dbReference type="PANTHER" id="PTHR22698:SF1">
    <property type="entry name" value="PDZ DOMAIN-CONTAINING PROTEIN 9"/>
    <property type="match status" value="1"/>
</dbReference>
<dbReference type="OrthoDB" id="9900486at2759"/>
<dbReference type="AlphaFoldDB" id="A0A7J8F2Q6"/>
<dbReference type="InterPro" id="IPR001478">
    <property type="entry name" value="PDZ"/>
</dbReference>
<dbReference type="InterPro" id="IPR036034">
    <property type="entry name" value="PDZ_sf"/>
</dbReference>
<dbReference type="PANTHER" id="PTHR22698">
    <property type="entry name" value="PDZ DOMAIN-CONTAINING PROTEIN 9"/>
    <property type="match status" value="1"/>
</dbReference>
<evidence type="ECO:0000313" key="3">
    <source>
        <dbReference type="EMBL" id="KAF6441831.1"/>
    </source>
</evidence>
<dbReference type="Gene3D" id="2.30.42.10">
    <property type="match status" value="1"/>
</dbReference>
<dbReference type="EMBL" id="JACASE010000008">
    <property type="protein sequence ID" value="KAF6441831.1"/>
    <property type="molecule type" value="Genomic_DNA"/>
</dbReference>
<name>A0A7J8F2Q6_ROUAE</name>
<evidence type="ECO:0000256" key="1">
    <source>
        <dbReference type="SAM" id="MobiDB-lite"/>
    </source>
</evidence>
<feature type="region of interest" description="Disordered" evidence="1">
    <location>
        <begin position="212"/>
        <end position="240"/>
    </location>
</feature>
<reference evidence="3 4" key="1">
    <citation type="journal article" date="2020" name="Nature">
        <title>Six reference-quality genomes reveal evolution of bat adaptations.</title>
        <authorList>
            <person name="Jebb D."/>
            <person name="Huang Z."/>
            <person name="Pippel M."/>
            <person name="Hughes G.M."/>
            <person name="Lavrichenko K."/>
            <person name="Devanna P."/>
            <person name="Winkler S."/>
            <person name="Jermiin L.S."/>
            <person name="Skirmuntt E.C."/>
            <person name="Katzourakis A."/>
            <person name="Burkitt-Gray L."/>
            <person name="Ray D.A."/>
            <person name="Sullivan K.A.M."/>
            <person name="Roscito J.G."/>
            <person name="Kirilenko B.M."/>
            <person name="Davalos L.M."/>
            <person name="Corthals A.P."/>
            <person name="Power M.L."/>
            <person name="Jones G."/>
            <person name="Ransome R.D."/>
            <person name="Dechmann D.K.N."/>
            <person name="Locatelli A.G."/>
            <person name="Puechmaille S.J."/>
            <person name="Fedrigo O."/>
            <person name="Jarvis E.D."/>
            <person name="Hiller M."/>
            <person name="Vernes S.C."/>
            <person name="Myers E.W."/>
            <person name="Teeling E.C."/>
        </authorList>
    </citation>
    <scope>NUCLEOTIDE SEQUENCE [LARGE SCALE GENOMIC DNA]</scope>
    <source>
        <strain evidence="3">MRouAeg1</strain>
        <tissue evidence="3">Muscle</tissue>
    </source>
</reference>
<sequence>MEKPAKKSKKGGPSVGFQVRSSVHNLSRTLETRLTVGSMGLGLIIIQHGPYLQITHLLKRGSAAKDGKLQPGDVLISVGHANVLGYTLREFLKLLQNTSTGTVLQIKAYRDFIDIPQEWRERYDLIPETKFPVTRPKQKTGQTKDDHSTGSDDEDAVSDKKLKYYKSPQVPGQSPARRPMSISREWHSYKKKSHTVSVGKNSDCDVVIHRDHKKDVRAPSPYWTMVKRDRDSSSSSGSSASDAFWLEDYVHTERGKAQPAQKPAKQ</sequence>
<dbReference type="SUPFAM" id="SSF50156">
    <property type="entry name" value="PDZ domain-like"/>
    <property type="match status" value="1"/>
</dbReference>